<name>A0A933I7N1_UNCT6</name>
<organism evidence="2 3">
    <name type="scientific">candidate division TA06 bacterium</name>
    <dbReference type="NCBI Taxonomy" id="2250710"/>
    <lineage>
        <taxon>Bacteria</taxon>
        <taxon>Bacteria division TA06</taxon>
    </lineage>
</organism>
<dbReference type="AlphaFoldDB" id="A0A933I7N1"/>
<evidence type="ECO:0000256" key="1">
    <source>
        <dbReference type="SAM" id="Phobius"/>
    </source>
</evidence>
<protein>
    <submittedName>
        <fullName evidence="2">Uncharacterized protein</fullName>
    </submittedName>
</protein>
<accession>A0A933I7N1</accession>
<proteinExistence type="predicted"/>
<feature type="transmembrane region" description="Helical" evidence="1">
    <location>
        <begin position="68"/>
        <end position="85"/>
    </location>
</feature>
<feature type="transmembrane region" description="Helical" evidence="1">
    <location>
        <begin position="92"/>
        <end position="112"/>
    </location>
</feature>
<dbReference type="Proteomes" id="UP000736328">
    <property type="component" value="Unassembled WGS sequence"/>
</dbReference>
<feature type="transmembrane region" description="Helical" evidence="1">
    <location>
        <begin position="6"/>
        <end position="24"/>
    </location>
</feature>
<feature type="transmembrane region" description="Helical" evidence="1">
    <location>
        <begin position="132"/>
        <end position="156"/>
    </location>
</feature>
<keyword evidence="1" id="KW-0472">Membrane</keyword>
<reference evidence="2" key="1">
    <citation type="submission" date="2020-07" db="EMBL/GenBank/DDBJ databases">
        <title>Huge and variable diversity of episymbiotic CPR bacteria and DPANN archaea in groundwater ecosystems.</title>
        <authorList>
            <person name="He C.Y."/>
            <person name="Keren R."/>
            <person name="Whittaker M."/>
            <person name="Farag I.F."/>
            <person name="Doudna J."/>
            <person name="Cate J.H.D."/>
            <person name="Banfield J.F."/>
        </authorList>
    </citation>
    <scope>NUCLEOTIDE SEQUENCE</scope>
    <source>
        <strain evidence="2">NC_groundwater_1520_Pr4_B-0.1um_53_5</strain>
    </source>
</reference>
<evidence type="ECO:0000313" key="3">
    <source>
        <dbReference type="Proteomes" id="UP000736328"/>
    </source>
</evidence>
<keyword evidence="1" id="KW-1133">Transmembrane helix</keyword>
<keyword evidence="1" id="KW-0812">Transmembrane</keyword>
<sequence>MIFSTNPWVWVAAILTLAIFSFLCKENPVYRFAEHLFVGISAGYGVAIYWNNAIVPNLIIPVFKQHDYLFIIPGILGLMFFFRFVPKKGYLMLIPLAVYMGVVNGMALVPTIQTDIIKQMQSALADATTLRLGGWGLVWGVVTLIGVITTLSYFFFSREQKGVLKVSASIGIWFIMIGFGASFGNTVMARVSLLIGRVQFLLTDWIHIIK</sequence>
<feature type="transmembrane region" description="Helical" evidence="1">
    <location>
        <begin position="36"/>
        <end position="56"/>
    </location>
</feature>
<evidence type="ECO:0000313" key="2">
    <source>
        <dbReference type="EMBL" id="MBI4726127.1"/>
    </source>
</evidence>
<dbReference type="EMBL" id="JACQXR010000033">
    <property type="protein sequence ID" value="MBI4726127.1"/>
    <property type="molecule type" value="Genomic_DNA"/>
</dbReference>
<comment type="caution">
    <text evidence="2">The sequence shown here is derived from an EMBL/GenBank/DDBJ whole genome shotgun (WGS) entry which is preliminary data.</text>
</comment>
<gene>
    <name evidence="2" type="ORF">HY768_02695</name>
</gene>